<dbReference type="OrthoDB" id="449656at2"/>
<dbReference type="RefSeq" id="WP_008274805.1">
    <property type="nucleotide sequence ID" value="NZ_AAXW01000009.1"/>
</dbReference>
<dbReference type="CDD" id="cd06260">
    <property type="entry name" value="DUF820-like"/>
    <property type="match status" value="1"/>
</dbReference>
<comment type="caution">
    <text evidence="2">The sequence shown here is derived from an EMBL/GenBank/DDBJ whole genome shotgun (WGS) entry which is preliminary data.</text>
</comment>
<dbReference type="PANTHER" id="PTHR35400">
    <property type="entry name" value="SLR1083 PROTEIN"/>
    <property type="match status" value="1"/>
</dbReference>
<dbReference type="InterPro" id="IPR012296">
    <property type="entry name" value="Nuclease_put_TT1808"/>
</dbReference>
<dbReference type="Gene3D" id="3.90.1570.10">
    <property type="entry name" value="tt1808, chain A"/>
    <property type="match status" value="1"/>
</dbReference>
<proteinExistence type="predicted"/>
<dbReference type="Proteomes" id="UP000003781">
    <property type="component" value="Unassembled WGS sequence"/>
</dbReference>
<dbReference type="AlphaFoldDB" id="A3IN41"/>
<dbReference type="PANTHER" id="PTHR35400:SF3">
    <property type="entry name" value="SLL1072 PROTEIN"/>
    <property type="match status" value="1"/>
</dbReference>
<evidence type="ECO:0000259" key="1">
    <source>
        <dbReference type="Pfam" id="PF05685"/>
    </source>
</evidence>
<accession>A3IN41</accession>
<reference evidence="2 3" key="1">
    <citation type="submission" date="2007-03" db="EMBL/GenBank/DDBJ databases">
        <authorList>
            <person name="Stal L."/>
            <person name="Ferriera S."/>
            <person name="Johnson J."/>
            <person name="Kravitz S."/>
            <person name="Beeson K."/>
            <person name="Sutton G."/>
            <person name="Rogers Y.-H."/>
            <person name="Friedman R."/>
            <person name="Frazier M."/>
            <person name="Venter J.C."/>
        </authorList>
    </citation>
    <scope>NUCLEOTIDE SEQUENCE [LARGE SCALE GENOMIC DNA]</scope>
    <source>
        <strain evidence="2 3">CCY0110</strain>
    </source>
</reference>
<sequence length="226" mass="25940">MTLNLTKSDPSIPPLENGDHLTSFEFEHRYQLMSNVKKAELIEGLVYMPATLRFRQHGQPHAHMIGWLAQYEAVTLGVELADNATVRLDNKNVPQPDALLRIDKGGNSVISEDDYVEGAPELIVEIAASTVSIDLHDKLKAYERNQVKEYLVWRVYDNEIDWFALKEGQYTKLKIDKNEIIKSDVYPGLWLDVEALLTGNLLKVLEILQEGMKTREYQNFRQNLLK</sequence>
<evidence type="ECO:0000313" key="3">
    <source>
        <dbReference type="Proteomes" id="UP000003781"/>
    </source>
</evidence>
<dbReference type="InterPro" id="IPR011335">
    <property type="entry name" value="Restrct_endonuc-II-like"/>
</dbReference>
<dbReference type="EMBL" id="AAXW01000009">
    <property type="protein sequence ID" value="EAZ92018.1"/>
    <property type="molecule type" value="Genomic_DNA"/>
</dbReference>
<gene>
    <name evidence="2" type="ORF">CY0110_00130</name>
</gene>
<dbReference type="Pfam" id="PF05685">
    <property type="entry name" value="Uma2"/>
    <property type="match status" value="1"/>
</dbReference>
<name>A3IN41_9CHRO</name>
<dbReference type="eggNOG" id="COG4636">
    <property type="taxonomic scope" value="Bacteria"/>
</dbReference>
<protein>
    <recommendedName>
        <fullName evidence="1">Putative restriction endonuclease domain-containing protein</fullName>
    </recommendedName>
</protein>
<keyword evidence="3" id="KW-1185">Reference proteome</keyword>
<evidence type="ECO:0000313" key="2">
    <source>
        <dbReference type="EMBL" id="EAZ92018.1"/>
    </source>
</evidence>
<organism evidence="2 3">
    <name type="scientific">Crocosphaera chwakensis CCY0110</name>
    <dbReference type="NCBI Taxonomy" id="391612"/>
    <lineage>
        <taxon>Bacteria</taxon>
        <taxon>Bacillati</taxon>
        <taxon>Cyanobacteriota</taxon>
        <taxon>Cyanophyceae</taxon>
        <taxon>Oscillatoriophycideae</taxon>
        <taxon>Chroococcales</taxon>
        <taxon>Aphanothecaceae</taxon>
        <taxon>Crocosphaera</taxon>
        <taxon>Crocosphaera chwakensis</taxon>
    </lineage>
</organism>
<dbReference type="InterPro" id="IPR008538">
    <property type="entry name" value="Uma2"/>
</dbReference>
<feature type="domain" description="Putative restriction endonuclease" evidence="1">
    <location>
        <begin position="31"/>
        <end position="194"/>
    </location>
</feature>
<dbReference type="SUPFAM" id="SSF52980">
    <property type="entry name" value="Restriction endonuclease-like"/>
    <property type="match status" value="1"/>
</dbReference>